<dbReference type="PROSITE" id="PS51755">
    <property type="entry name" value="OMPR_PHOB"/>
    <property type="match status" value="1"/>
</dbReference>
<dbReference type="Proteomes" id="UP000007394">
    <property type="component" value="Chromosome"/>
</dbReference>
<dbReference type="RefSeq" id="WP_014559024.1">
    <property type="nucleotide sequence ID" value="NC_017464.1"/>
</dbReference>
<evidence type="ECO:0000259" key="9">
    <source>
        <dbReference type="PROSITE" id="PS51755"/>
    </source>
</evidence>
<dbReference type="CDD" id="cd17625">
    <property type="entry name" value="REC_OmpR_DrrD-like"/>
    <property type="match status" value="1"/>
</dbReference>
<evidence type="ECO:0000256" key="5">
    <source>
        <dbReference type="ARBA" id="ARBA00023163"/>
    </source>
</evidence>
<dbReference type="KEGG" id="ial:IALB_0152"/>
<keyword evidence="5" id="KW-0804">Transcription</keyword>
<dbReference type="FunFam" id="1.10.10.10:FF:000005">
    <property type="entry name" value="Two-component system response regulator"/>
    <property type="match status" value="1"/>
</dbReference>
<dbReference type="CDD" id="cd00383">
    <property type="entry name" value="trans_reg_C"/>
    <property type="match status" value="1"/>
</dbReference>
<keyword evidence="1 6" id="KW-0597">Phosphoprotein</keyword>
<evidence type="ECO:0000256" key="7">
    <source>
        <dbReference type="PROSITE-ProRule" id="PRU01091"/>
    </source>
</evidence>
<evidence type="ECO:0000313" key="10">
    <source>
        <dbReference type="EMBL" id="AFH47864.1"/>
    </source>
</evidence>
<feature type="domain" description="OmpR/PhoB-type" evidence="9">
    <location>
        <begin position="124"/>
        <end position="222"/>
    </location>
</feature>
<dbReference type="PANTHER" id="PTHR48111:SF22">
    <property type="entry name" value="REGULATOR OF RPOS"/>
    <property type="match status" value="1"/>
</dbReference>
<evidence type="ECO:0000256" key="4">
    <source>
        <dbReference type="ARBA" id="ARBA00023125"/>
    </source>
</evidence>
<evidence type="ECO:0000256" key="1">
    <source>
        <dbReference type="ARBA" id="ARBA00022553"/>
    </source>
</evidence>
<dbReference type="PROSITE" id="PS50110">
    <property type="entry name" value="RESPONSE_REGULATORY"/>
    <property type="match status" value="1"/>
</dbReference>
<dbReference type="InterPro" id="IPR036388">
    <property type="entry name" value="WH-like_DNA-bd_sf"/>
</dbReference>
<evidence type="ECO:0000313" key="11">
    <source>
        <dbReference type="Proteomes" id="UP000007394"/>
    </source>
</evidence>
<feature type="domain" description="Response regulatory" evidence="8">
    <location>
        <begin position="2"/>
        <end position="116"/>
    </location>
</feature>
<dbReference type="GO" id="GO:0006355">
    <property type="term" value="P:regulation of DNA-templated transcription"/>
    <property type="evidence" value="ECO:0007669"/>
    <property type="project" value="InterPro"/>
</dbReference>
<protein>
    <submittedName>
        <fullName evidence="10">OmpR family response regulator</fullName>
    </submittedName>
</protein>
<dbReference type="AlphaFoldDB" id="I0AFV7"/>
<dbReference type="eggNOG" id="COG0745">
    <property type="taxonomic scope" value="Bacteria"/>
</dbReference>
<dbReference type="EMBL" id="CP003418">
    <property type="protein sequence ID" value="AFH47864.1"/>
    <property type="molecule type" value="Genomic_DNA"/>
</dbReference>
<evidence type="ECO:0000256" key="3">
    <source>
        <dbReference type="ARBA" id="ARBA00023015"/>
    </source>
</evidence>
<dbReference type="GO" id="GO:0005829">
    <property type="term" value="C:cytosol"/>
    <property type="evidence" value="ECO:0007669"/>
    <property type="project" value="TreeGrafter"/>
</dbReference>
<dbReference type="FunFam" id="3.40.50.2300:FF:000002">
    <property type="entry name" value="DNA-binding response regulator PhoP"/>
    <property type="match status" value="1"/>
</dbReference>
<dbReference type="Gene3D" id="1.10.10.10">
    <property type="entry name" value="Winged helix-like DNA-binding domain superfamily/Winged helix DNA-binding domain"/>
    <property type="match status" value="1"/>
</dbReference>
<name>I0AFV7_IGNAJ</name>
<dbReference type="SMART" id="SM00448">
    <property type="entry name" value="REC"/>
    <property type="match status" value="1"/>
</dbReference>
<reference evidence="10 11" key="1">
    <citation type="journal article" date="2012" name="Front. Microbiol.">
        <title>Complete genome of Ignavibacterium album, a metabolically versatile, flagellated, facultative anaerobe from the phylum Chlorobi.</title>
        <authorList>
            <person name="Liu Z."/>
            <person name="Frigaard N.-U."/>
            <person name="Vogl K."/>
            <person name="Iino T."/>
            <person name="Ohkuma M."/>
            <person name="Overmann J."/>
            <person name="Bryant D.A."/>
        </authorList>
    </citation>
    <scope>NUCLEOTIDE SEQUENCE [LARGE SCALE GENOMIC DNA]</scope>
    <source>
        <strain evidence="11">DSM 19864 / JCM 16511 / NBRC 101810 / Mat9-16</strain>
    </source>
</reference>
<dbReference type="InterPro" id="IPR011006">
    <property type="entry name" value="CheY-like_superfamily"/>
</dbReference>
<evidence type="ECO:0000256" key="2">
    <source>
        <dbReference type="ARBA" id="ARBA00023012"/>
    </source>
</evidence>
<evidence type="ECO:0000256" key="6">
    <source>
        <dbReference type="PROSITE-ProRule" id="PRU00169"/>
    </source>
</evidence>
<dbReference type="InterPro" id="IPR001867">
    <property type="entry name" value="OmpR/PhoB-type_DNA-bd"/>
</dbReference>
<dbReference type="HOGENOM" id="CLU_000445_30_1_10"/>
<sequence length="223" mass="25872">MRILVVEDEKKVASFIKKGLEEEYYSVDVAFDGKEGLKLALSEEYDLIILDLMLPFKDGLTILKELREEKIFTPVLILTARDTIQDKVTGLDSGADDYLAKPFSFEELLARIRALLRRNSVDKNNILKAGDLKLDTQTHKAYRNDIEIQLTAKEYAILEYLMRNKNRVISRTKLSEHIYEFHFDPETNVIDVYINKLRNKIDKGFDKQIIHTVRGVGYLIKDD</sequence>
<dbReference type="Gene3D" id="3.40.50.2300">
    <property type="match status" value="1"/>
</dbReference>
<dbReference type="Gene3D" id="6.10.250.690">
    <property type="match status" value="1"/>
</dbReference>
<dbReference type="OrthoDB" id="5343479at2"/>
<keyword evidence="3" id="KW-0805">Transcription regulation</keyword>
<dbReference type="GO" id="GO:0000156">
    <property type="term" value="F:phosphorelay response regulator activity"/>
    <property type="evidence" value="ECO:0007669"/>
    <property type="project" value="TreeGrafter"/>
</dbReference>
<dbReference type="Pfam" id="PF00486">
    <property type="entry name" value="Trans_reg_C"/>
    <property type="match status" value="1"/>
</dbReference>
<organism evidence="10 11">
    <name type="scientific">Ignavibacterium album (strain DSM 19864 / JCM 16511 / NBRC 101810 / Mat9-16)</name>
    <dbReference type="NCBI Taxonomy" id="945713"/>
    <lineage>
        <taxon>Bacteria</taxon>
        <taxon>Pseudomonadati</taxon>
        <taxon>Ignavibacteriota</taxon>
        <taxon>Ignavibacteria</taxon>
        <taxon>Ignavibacteriales</taxon>
        <taxon>Ignavibacteriaceae</taxon>
        <taxon>Ignavibacterium</taxon>
    </lineage>
</organism>
<dbReference type="GO" id="GO:0032993">
    <property type="term" value="C:protein-DNA complex"/>
    <property type="evidence" value="ECO:0007669"/>
    <property type="project" value="TreeGrafter"/>
</dbReference>
<dbReference type="PATRIC" id="fig|945713.3.peg.150"/>
<evidence type="ECO:0000259" key="8">
    <source>
        <dbReference type="PROSITE" id="PS50110"/>
    </source>
</evidence>
<dbReference type="STRING" id="945713.IALB_0152"/>
<accession>I0AFV7</accession>
<keyword evidence="11" id="KW-1185">Reference proteome</keyword>
<dbReference type="InterPro" id="IPR039420">
    <property type="entry name" value="WalR-like"/>
</dbReference>
<keyword evidence="4 7" id="KW-0238">DNA-binding</keyword>
<dbReference type="SMART" id="SM00862">
    <property type="entry name" value="Trans_reg_C"/>
    <property type="match status" value="1"/>
</dbReference>
<gene>
    <name evidence="10" type="ordered locus">IALB_0152</name>
</gene>
<keyword evidence="2" id="KW-0902">Two-component regulatory system</keyword>
<dbReference type="PANTHER" id="PTHR48111">
    <property type="entry name" value="REGULATOR OF RPOS"/>
    <property type="match status" value="1"/>
</dbReference>
<dbReference type="InterPro" id="IPR001789">
    <property type="entry name" value="Sig_transdc_resp-reg_receiver"/>
</dbReference>
<feature type="modified residue" description="4-aspartylphosphate" evidence="6">
    <location>
        <position position="51"/>
    </location>
</feature>
<dbReference type="Pfam" id="PF00072">
    <property type="entry name" value="Response_reg"/>
    <property type="match status" value="1"/>
</dbReference>
<dbReference type="SUPFAM" id="SSF52172">
    <property type="entry name" value="CheY-like"/>
    <property type="match status" value="1"/>
</dbReference>
<proteinExistence type="predicted"/>
<dbReference type="GO" id="GO:0000976">
    <property type="term" value="F:transcription cis-regulatory region binding"/>
    <property type="evidence" value="ECO:0007669"/>
    <property type="project" value="TreeGrafter"/>
</dbReference>
<feature type="DNA-binding region" description="OmpR/PhoB-type" evidence="7">
    <location>
        <begin position="124"/>
        <end position="222"/>
    </location>
</feature>